<evidence type="ECO:0000313" key="3">
    <source>
        <dbReference type="Proteomes" id="UP000326702"/>
    </source>
</evidence>
<evidence type="ECO:0000313" key="2">
    <source>
        <dbReference type="EMBL" id="QFU99228.1"/>
    </source>
</evidence>
<dbReference type="AlphaFoldDB" id="A0A5P9QCN5"/>
<gene>
    <name evidence="2" type="ORF">KDY119_02755</name>
</gene>
<name>A0A5P9QCN5_9MICO</name>
<dbReference type="SUPFAM" id="SSF55781">
    <property type="entry name" value="GAF domain-like"/>
    <property type="match status" value="1"/>
</dbReference>
<dbReference type="Proteomes" id="UP000326702">
    <property type="component" value="Chromosome"/>
</dbReference>
<keyword evidence="3" id="KW-1185">Reference proteome</keyword>
<proteinExistence type="predicted"/>
<protein>
    <recommendedName>
        <fullName evidence="1">GAF domain-containing protein</fullName>
    </recommendedName>
</protein>
<sequence length="441" mass="44543">MADWRRLAGLAAQGDVAALAEAACDALVQLSGGSSPSGRPVEPWAALWRDDGGRWTRLATRGPAPGVPSRDDTRTASCAVVVDGRTWGVLEASSPPTGDPLTPLARVLADTVAREAAFEVLRASGAHQALLLRLTALVSGRAEPLPVAAAAVRELCGVGVVDSAAVVRADAEGALRVSSWHCRDPRRVGAGGPTDAQLGLVSKAVARRSLSCGAAGVAAPVFVDGAVWGAVVACPREGLVRPALDVLPPLVAGVAGIVGMAASNETVRAELLAEADAQAVVARMSRPLLGGGPPGEALDRALDELTELTGVGHALVLHVRVREASSAVDPRVAVCEVVAGRIDPLPRGSVHALGRDAPVVRALAAGVPLALATGGGPFTRLLRDAGVEHLVPAPLVVGGASWGSLALASSSAPSAAVRRAAVEAAALLGVYLERVLTVAGW</sequence>
<reference evidence="2 3" key="1">
    <citation type="submission" date="2019-10" db="EMBL/GenBank/DDBJ databases">
        <title>Genome sequence of Luteimicrobium xylanilyticum HY-24.</title>
        <authorList>
            <person name="Kim D.Y."/>
            <person name="Park H.-Y."/>
        </authorList>
    </citation>
    <scope>NUCLEOTIDE SEQUENCE [LARGE SCALE GENOMIC DNA]</scope>
    <source>
        <strain evidence="2 3">HY-24</strain>
    </source>
</reference>
<dbReference type="RefSeq" id="WP_153022434.1">
    <property type="nucleotide sequence ID" value="NZ_BAABIH010000008.1"/>
</dbReference>
<organism evidence="2 3">
    <name type="scientific">Luteimicrobium xylanilyticum</name>
    <dbReference type="NCBI Taxonomy" id="1133546"/>
    <lineage>
        <taxon>Bacteria</taxon>
        <taxon>Bacillati</taxon>
        <taxon>Actinomycetota</taxon>
        <taxon>Actinomycetes</taxon>
        <taxon>Micrococcales</taxon>
        <taxon>Luteimicrobium</taxon>
    </lineage>
</organism>
<dbReference type="InterPro" id="IPR003018">
    <property type="entry name" value="GAF"/>
</dbReference>
<evidence type="ECO:0000259" key="1">
    <source>
        <dbReference type="Pfam" id="PF01590"/>
    </source>
</evidence>
<accession>A0A5P9QCN5</accession>
<dbReference type="EMBL" id="CP045529">
    <property type="protein sequence ID" value="QFU99228.1"/>
    <property type="molecule type" value="Genomic_DNA"/>
</dbReference>
<dbReference type="Pfam" id="PF01590">
    <property type="entry name" value="GAF"/>
    <property type="match status" value="1"/>
</dbReference>
<dbReference type="KEGG" id="lxl:KDY119_02755"/>
<feature type="domain" description="GAF" evidence="1">
    <location>
        <begin position="295"/>
        <end position="425"/>
    </location>
</feature>